<dbReference type="EMBL" id="CAKXAJ010015995">
    <property type="protein sequence ID" value="CAH2216589.1"/>
    <property type="molecule type" value="Genomic_DNA"/>
</dbReference>
<keyword evidence="2 5" id="KW-0812">Transmembrane</keyword>
<keyword evidence="4 5" id="KW-0472">Membrane</keyword>
<dbReference type="GO" id="GO:0015179">
    <property type="term" value="F:L-amino acid transmembrane transporter activity"/>
    <property type="evidence" value="ECO:0007669"/>
    <property type="project" value="TreeGrafter"/>
</dbReference>
<feature type="transmembrane region" description="Helical" evidence="5">
    <location>
        <begin position="37"/>
        <end position="59"/>
    </location>
</feature>
<gene>
    <name evidence="6" type="primary">jg409</name>
    <name evidence="6" type="ORF">PAEG_LOCUS4579</name>
</gene>
<dbReference type="AlphaFoldDB" id="A0A8S4QUC7"/>
<evidence type="ECO:0000256" key="2">
    <source>
        <dbReference type="ARBA" id="ARBA00022692"/>
    </source>
</evidence>
<dbReference type="Proteomes" id="UP000838756">
    <property type="component" value="Unassembled WGS sequence"/>
</dbReference>
<dbReference type="GO" id="GO:0016020">
    <property type="term" value="C:membrane"/>
    <property type="evidence" value="ECO:0007669"/>
    <property type="project" value="UniProtKB-SubCell"/>
</dbReference>
<comment type="subcellular location">
    <subcellularLocation>
        <location evidence="1">Membrane</location>
        <topology evidence="1">Multi-pass membrane protein</topology>
    </subcellularLocation>
</comment>
<dbReference type="OrthoDB" id="3257095at2759"/>
<dbReference type="Pfam" id="PF13520">
    <property type="entry name" value="AA_permease_2"/>
    <property type="match status" value="1"/>
</dbReference>
<evidence type="ECO:0000313" key="6">
    <source>
        <dbReference type="EMBL" id="CAH2216589.1"/>
    </source>
</evidence>
<evidence type="ECO:0000256" key="5">
    <source>
        <dbReference type="SAM" id="Phobius"/>
    </source>
</evidence>
<keyword evidence="3 5" id="KW-1133">Transmembrane helix</keyword>
<evidence type="ECO:0000256" key="4">
    <source>
        <dbReference type="ARBA" id="ARBA00023136"/>
    </source>
</evidence>
<evidence type="ECO:0000256" key="3">
    <source>
        <dbReference type="ARBA" id="ARBA00022989"/>
    </source>
</evidence>
<dbReference type="PANTHER" id="PTHR11785:SF535">
    <property type="entry name" value="GH08870P"/>
    <property type="match status" value="1"/>
</dbReference>
<dbReference type="Gene3D" id="1.20.1740.10">
    <property type="entry name" value="Amino acid/polyamine transporter I"/>
    <property type="match status" value="1"/>
</dbReference>
<feature type="transmembrane region" description="Helical" evidence="5">
    <location>
        <begin position="6"/>
        <end position="25"/>
    </location>
</feature>
<protein>
    <submittedName>
        <fullName evidence="6">Jg409 protein</fullName>
    </submittedName>
</protein>
<evidence type="ECO:0000313" key="7">
    <source>
        <dbReference type="Proteomes" id="UP000838756"/>
    </source>
</evidence>
<comment type="caution">
    <text evidence="6">The sequence shown here is derived from an EMBL/GenBank/DDBJ whole genome shotgun (WGS) entry which is preliminary data.</text>
</comment>
<sequence>MKKQLGLMEGVAIILGIIFGSGIFISPKEVLEKTGSVWGALTVWVVCGVIATLGALSYAELGSALVDPQPGQTTSNKLLGAAGWIQAAQNRGVSNNVQKTYVQLWTSIDLFDECFLHYMIFKILIAAQLMLCSGDQT</sequence>
<accession>A0A8S4QUC7</accession>
<reference evidence="6" key="1">
    <citation type="submission" date="2022-03" db="EMBL/GenBank/DDBJ databases">
        <authorList>
            <person name="Lindestad O."/>
        </authorList>
    </citation>
    <scope>NUCLEOTIDE SEQUENCE</scope>
</reference>
<evidence type="ECO:0000256" key="1">
    <source>
        <dbReference type="ARBA" id="ARBA00004141"/>
    </source>
</evidence>
<dbReference type="PANTHER" id="PTHR11785">
    <property type="entry name" value="AMINO ACID TRANSPORTER"/>
    <property type="match status" value="1"/>
</dbReference>
<name>A0A8S4QUC7_9NEOP</name>
<proteinExistence type="predicted"/>
<dbReference type="InterPro" id="IPR050598">
    <property type="entry name" value="AminoAcid_Transporter"/>
</dbReference>
<organism evidence="6 7">
    <name type="scientific">Pararge aegeria aegeria</name>
    <dbReference type="NCBI Taxonomy" id="348720"/>
    <lineage>
        <taxon>Eukaryota</taxon>
        <taxon>Metazoa</taxon>
        <taxon>Ecdysozoa</taxon>
        <taxon>Arthropoda</taxon>
        <taxon>Hexapoda</taxon>
        <taxon>Insecta</taxon>
        <taxon>Pterygota</taxon>
        <taxon>Neoptera</taxon>
        <taxon>Endopterygota</taxon>
        <taxon>Lepidoptera</taxon>
        <taxon>Glossata</taxon>
        <taxon>Ditrysia</taxon>
        <taxon>Papilionoidea</taxon>
        <taxon>Nymphalidae</taxon>
        <taxon>Satyrinae</taxon>
        <taxon>Satyrini</taxon>
        <taxon>Parargina</taxon>
        <taxon>Pararge</taxon>
    </lineage>
</organism>
<keyword evidence="7" id="KW-1185">Reference proteome</keyword>
<dbReference type="InterPro" id="IPR002293">
    <property type="entry name" value="AA/rel_permease1"/>
</dbReference>